<dbReference type="Proteomes" id="UP000664940">
    <property type="component" value="Unassembled WGS sequence"/>
</dbReference>
<sequence>MGKSFCKPESPPETHGLCIRGSAPSPLVGVSNRASRAHPSPITGTAAALFGETQFMAGRTQAWVAVPSQAHGGFGRQPVPRALFRGSAAWREPPGGDPAVPGECPVQTRLDVISARTCRGVLGAPVPPSFTRESSPGHGRVGKSPRGRGAASGPEHQGGPPGQSGTEVSFPALLPLSVCGLPLERNTQRV</sequence>
<reference evidence="2 3" key="1">
    <citation type="journal article" date="2020" name="Nature">
        <title>Six reference-quality genomes reveal evolution of bat adaptations.</title>
        <authorList>
            <person name="Jebb D."/>
            <person name="Huang Z."/>
            <person name="Pippel M."/>
            <person name="Hughes G.M."/>
            <person name="Lavrichenko K."/>
            <person name="Devanna P."/>
            <person name="Winkler S."/>
            <person name="Jermiin L.S."/>
            <person name="Skirmuntt E.C."/>
            <person name="Katzourakis A."/>
            <person name="Burkitt-Gray L."/>
            <person name="Ray D.A."/>
            <person name="Sullivan K.A.M."/>
            <person name="Roscito J.G."/>
            <person name="Kirilenko B.M."/>
            <person name="Davalos L.M."/>
            <person name="Corthals A.P."/>
            <person name="Power M.L."/>
            <person name="Jones G."/>
            <person name="Ransome R.D."/>
            <person name="Dechmann D.K.N."/>
            <person name="Locatelli A.G."/>
            <person name="Puechmaille S.J."/>
            <person name="Fedrigo O."/>
            <person name="Jarvis E.D."/>
            <person name="Hiller M."/>
            <person name="Vernes S.C."/>
            <person name="Myers E.W."/>
            <person name="Teeling E.C."/>
        </authorList>
    </citation>
    <scope>NUCLEOTIDE SEQUENCE [LARGE SCALE GENOMIC DNA]</scope>
    <source>
        <strain evidence="2">Bat1K_MPI-CBG_1</strain>
    </source>
</reference>
<evidence type="ECO:0000313" key="3">
    <source>
        <dbReference type="Proteomes" id="UP000664940"/>
    </source>
</evidence>
<dbReference type="AlphaFoldDB" id="A0A833YHQ8"/>
<gene>
    <name evidence="2" type="ORF">HJG60_009599</name>
</gene>
<evidence type="ECO:0000256" key="1">
    <source>
        <dbReference type="SAM" id="MobiDB-lite"/>
    </source>
</evidence>
<proteinExistence type="predicted"/>
<evidence type="ECO:0000313" key="2">
    <source>
        <dbReference type="EMBL" id="KAF6073475.1"/>
    </source>
</evidence>
<feature type="region of interest" description="Disordered" evidence="1">
    <location>
        <begin position="124"/>
        <end position="169"/>
    </location>
</feature>
<protein>
    <submittedName>
        <fullName evidence="2">Uncharacterized protein</fullName>
    </submittedName>
</protein>
<accession>A0A833YHQ8</accession>
<feature type="region of interest" description="Disordered" evidence="1">
    <location>
        <begin position="1"/>
        <end position="20"/>
    </location>
</feature>
<comment type="caution">
    <text evidence="2">The sequence shown here is derived from an EMBL/GenBank/DDBJ whole genome shotgun (WGS) entry which is preliminary data.</text>
</comment>
<name>A0A833YHQ8_9CHIR</name>
<organism evidence="2 3">
    <name type="scientific">Phyllostomus discolor</name>
    <name type="common">pale spear-nosed bat</name>
    <dbReference type="NCBI Taxonomy" id="89673"/>
    <lineage>
        <taxon>Eukaryota</taxon>
        <taxon>Metazoa</taxon>
        <taxon>Chordata</taxon>
        <taxon>Craniata</taxon>
        <taxon>Vertebrata</taxon>
        <taxon>Euteleostomi</taxon>
        <taxon>Mammalia</taxon>
        <taxon>Eutheria</taxon>
        <taxon>Laurasiatheria</taxon>
        <taxon>Chiroptera</taxon>
        <taxon>Yangochiroptera</taxon>
        <taxon>Phyllostomidae</taxon>
        <taxon>Phyllostominae</taxon>
        <taxon>Phyllostomus</taxon>
    </lineage>
</organism>
<dbReference type="EMBL" id="JABVXQ010000016">
    <property type="protein sequence ID" value="KAF6073475.1"/>
    <property type="molecule type" value="Genomic_DNA"/>
</dbReference>